<dbReference type="EMBL" id="FNSO01000003">
    <property type="protein sequence ID" value="SEB39368.1"/>
    <property type="molecule type" value="Genomic_DNA"/>
</dbReference>
<proteinExistence type="predicted"/>
<dbReference type="OrthoDB" id="3176965at2"/>
<gene>
    <name evidence="1" type="ORF">SAMN04489727_1327</name>
</gene>
<keyword evidence="2" id="KW-1185">Reference proteome</keyword>
<dbReference type="STRING" id="208445.SAMN04489727_1327"/>
<dbReference type="Proteomes" id="UP000199622">
    <property type="component" value="Unassembled WGS sequence"/>
</dbReference>
<evidence type="ECO:0000313" key="1">
    <source>
        <dbReference type="EMBL" id="SEB39368.1"/>
    </source>
</evidence>
<evidence type="ECO:0000313" key="2">
    <source>
        <dbReference type="Proteomes" id="UP000199622"/>
    </source>
</evidence>
<sequence length="469" mass="52874">MIKDYGRPPRADENRAVVQRRLEEISARGGARETQSIEWRGNQVHLDVIQMPVGDLYYNPATHRVRAQRSHDPQRDQLIDDDPWSTESQEYLGYLLQALPSDPSRIDPAFTELLESLSDYEQTEPGLITREGILVNGNTRRAALLKLGGPQQPIRVAVLPDSCDWSDIRDVELSLQLRKEHRRDYSYINRLLAIDELVSQGLPLAKIAAIFRSTVAACKQDQWVFSCIKSMIDRSEVDGRRIPLIAFEDHQEKLKELHRRYQKDRATSGERAELTKESRLAAIMLGFSKTDVRFIEADFQSRYLKDTLPGKLKPELPSSQKVTIPGLGVSVKGSSNDVAKAQELTNTVLKARAVEINSVGVEANGQTEPINELKNAVSDAIRLAGRQAQLQKRKQAAPDRLNTAKAEIDQCVTELVMSRASRALDEEAFNDSVLSFRRSLRSLAVEAARTVEEQSEGVDWLRRVLELET</sequence>
<name>A0A1H4J172_9PSEU</name>
<accession>A0A1H4J172</accession>
<dbReference type="RefSeq" id="WP_091304947.1">
    <property type="nucleotide sequence ID" value="NZ_FNSO01000003.1"/>
</dbReference>
<organism evidence="1 2">
    <name type="scientific">Amycolatopsis tolypomycina</name>
    <dbReference type="NCBI Taxonomy" id="208445"/>
    <lineage>
        <taxon>Bacteria</taxon>
        <taxon>Bacillati</taxon>
        <taxon>Actinomycetota</taxon>
        <taxon>Actinomycetes</taxon>
        <taxon>Pseudonocardiales</taxon>
        <taxon>Pseudonocardiaceae</taxon>
        <taxon>Amycolatopsis</taxon>
    </lineage>
</organism>
<reference evidence="2" key="1">
    <citation type="submission" date="2016-10" db="EMBL/GenBank/DDBJ databases">
        <authorList>
            <person name="Varghese N."/>
            <person name="Submissions S."/>
        </authorList>
    </citation>
    <scope>NUCLEOTIDE SEQUENCE [LARGE SCALE GENOMIC DNA]</scope>
    <source>
        <strain evidence="2">DSM 44544</strain>
    </source>
</reference>
<dbReference type="AlphaFoldDB" id="A0A1H4J172"/>
<protein>
    <submittedName>
        <fullName evidence="1">Uncharacterized protein</fullName>
    </submittedName>
</protein>